<dbReference type="GeneID" id="19420677"/>
<evidence type="ECO:0000313" key="2">
    <source>
        <dbReference type="Proteomes" id="UP000054317"/>
    </source>
</evidence>
<dbReference type="EMBL" id="JH711801">
    <property type="protein sequence ID" value="EIW51479.1"/>
    <property type="molecule type" value="Genomic_DNA"/>
</dbReference>
<feature type="non-terminal residue" evidence="1">
    <location>
        <position position="1"/>
    </location>
</feature>
<dbReference type="KEGG" id="tvs:TRAVEDRAFT_87359"/>
<gene>
    <name evidence="1" type="ORF">TRAVEDRAFT_87359</name>
</gene>
<feature type="non-terminal residue" evidence="1">
    <location>
        <position position="104"/>
    </location>
</feature>
<evidence type="ECO:0008006" key="3">
    <source>
        <dbReference type="Google" id="ProtNLM"/>
    </source>
</evidence>
<evidence type="ECO:0000313" key="1">
    <source>
        <dbReference type="EMBL" id="EIW51479.1"/>
    </source>
</evidence>
<proteinExistence type="predicted"/>
<dbReference type="RefSeq" id="XP_008045631.1">
    <property type="nucleotide sequence ID" value="XM_008047440.1"/>
</dbReference>
<dbReference type="AlphaFoldDB" id="R7S931"/>
<protein>
    <recommendedName>
        <fullName evidence="3">hAT-like transposase RNase-H fold domain-containing protein</fullName>
    </recommendedName>
</protein>
<reference evidence="2" key="1">
    <citation type="journal article" date="2012" name="Science">
        <title>The Paleozoic origin of enzymatic lignin decomposition reconstructed from 31 fungal genomes.</title>
        <authorList>
            <person name="Floudas D."/>
            <person name="Binder M."/>
            <person name="Riley R."/>
            <person name="Barry K."/>
            <person name="Blanchette R.A."/>
            <person name="Henrissat B."/>
            <person name="Martinez A.T."/>
            <person name="Otillar R."/>
            <person name="Spatafora J.W."/>
            <person name="Yadav J.S."/>
            <person name="Aerts A."/>
            <person name="Benoit I."/>
            <person name="Boyd A."/>
            <person name="Carlson A."/>
            <person name="Copeland A."/>
            <person name="Coutinho P.M."/>
            <person name="de Vries R.P."/>
            <person name="Ferreira P."/>
            <person name="Findley K."/>
            <person name="Foster B."/>
            <person name="Gaskell J."/>
            <person name="Glotzer D."/>
            <person name="Gorecki P."/>
            <person name="Heitman J."/>
            <person name="Hesse C."/>
            <person name="Hori C."/>
            <person name="Igarashi K."/>
            <person name="Jurgens J.A."/>
            <person name="Kallen N."/>
            <person name="Kersten P."/>
            <person name="Kohler A."/>
            <person name="Kuees U."/>
            <person name="Kumar T.K.A."/>
            <person name="Kuo A."/>
            <person name="LaButti K."/>
            <person name="Larrondo L.F."/>
            <person name="Lindquist E."/>
            <person name="Ling A."/>
            <person name="Lombard V."/>
            <person name="Lucas S."/>
            <person name="Lundell T."/>
            <person name="Martin R."/>
            <person name="McLaughlin D.J."/>
            <person name="Morgenstern I."/>
            <person name="Morin E."/>
            <person name="Murat C."/>
            <person name="Nagy L.G."/>
            <person name="Nolan M."/>
            <person name="Ohm R.A."/>
            <person name="Patyshakuliyeva A."/>
            <person name="Rokas A."/>
            <person name="Ruiz-Duenas F.J."/>
            <person name="Sabat G."/>
            <person name="Salamov A."/>
            <person name="Samejima M."/>
            <person name="Schmutz J."/>
            <person name="Slot J.C."/>
            <person name="St John F."/>
            <person name="Stenlid J."/>
            <person name="Sun H."/>
            <person name="Sun S."/>
            <person name="Syed K."/>
            <person name="Tsang A."/>
            <person name="Wiebenga A."/>
            <person name="Young D."/>
            <person name="Pisabarro A."/>
            <person name="Eastwood D.C."/>
            <person name="Martin F."/>
            <person name="Cullen D."/>
            <person name="Grigoriev I.V."/>
            <person name="Hibbett D.S."/>
        </authorList>
    </citation>
    <scope>NUCLEOTIDE SEQUENCE [LARGE SCALE GENOMIC DNA]</scope>
    <source>
        <strain evidence="2">FP-101664</strain>
    </source>
</reference>
<keyword evidence="2" id="KW-1185">Reference proteome</keyword>
<dbReference type="Proteomes" id="UP000054317">
    <property type="component" value="Unassembled WGS sequence"/>
</dbReference>
<accession>R7S931</accession>
<name>R7S931_TRAVS</name>
<organism evidence="1 2">
    <name type="scientific">Trametes versicolor (strain FP-101664)</name>
    <name type="common">White-rot fungus</name>
    <name type="synonym">Coriolus versicolor</name>
    <dbReference type="NCBI Taxonomy" id="717944"/>
    <lineage>
        <taxon>Eukaryota</taxon>
        <taxon>Fungi</taxon>
        <taxon>Dikarya</taxon>
        <taxon>Basidiomycota</taxon>
        <taxon>Agaricomycotina</taxon>
        <taxon>Agaricomycetes</taxon>
        <taxon>Polyporales</taxon>
        <taxon>Polyporaceae</taxon>
        <taxon>Trametes</taxon>
    </lineage>
</organism>
<dbReference type="OrthoDB" id="3359487at2759"/>
<sequence>TKKISVSDRALVQDVIPYMDILTNLVDKFRKDEKLAPSVRAAAQRGRVILDKYYTLTDETIIYRLAMILHPGHKLRYFRDENWPEEWITEAVELLRAEWRAYYK</sequence>
<dbReference type="OMA" id="MIDILTH"/>